<organism evidence="2">
    <name type="scientific">marine sediment metagenome</name>
    <dbReference type="NCBI Taxonomy" id="412755"/>
    <lineage>
        <taxon>unclassified sequences</taxon>
        <taxon>metagenomes</taxon>
        <taxon>ecological metagenomes</taxon>
    </lineage>
</organism>
<name>X0S873_9ZZZZ</name>
<protein>
    <recommendedName>
        <fullName evidence="1">PilZ domain-containing protein</fullName>
    </recommendedName>
</protein>
<comment type="caution">
    <text evidence="2">The sequence shown here is derived from an EMBL/GenBank/DDBJ whole genome shotgun (WGS) entry which is preliminary data.</text>
</comment>
<reference evidence="2" key="1">
    <citation type="journal article" date="2014" name="Front. Microbiol.">
        <title>High frequency of phylogenetically diverse reductive dehalogenase-homologous genes in deep subseafloor sedimentary metagenomes.</title>
        <authorList>
            <person name="Kawai M."/>
            <person name="Futagami T."/>
            <person name="Toyoda A."/>
            <person name="Takaki Y."/>
            <person name="Nishi S."/>
            <person name="Hori S."/>
            <person name="Arai W."/>
            <person name="Tsubouchi T."/>
            <person name="Morono Y."/>
            <person name="Uchiyama I."/>
            <person name="Ito T."/>
            <person name="Fujiyama A."/>
            <person name="Inagaki F."/>
            <person name="Takami H."/>
        </authorList>
    </citation>
    <scope>NUCLEOTIDE SEQUENCE</scope>
    <source>
        <strain evidence="2">Expedition CK06-06</strain>
    </source>
</reference>
<feature type="domain" description="PilZ" evidence="1">
    <location>
        <begin position="15"/>
        <end position="112"/>
    </location>
</feature>
<dbReference type="GO" id="GO:0035438">
    <property type="term" value="F:cyclic-di-GMP binding"/>
    <property type="evidence" value="ECO:0007669"/>
    <property type="project" value="InterPro"/>
</dbReference>
<dbReference type="Gene3D" id="2.40.10.220">
    <property type="entry name" value="predicted glycosyltransferase like domains"/>
    <property type="match status" value="1"/>
</dbReference>
<dbReference type="EMBL" id="BARS01005355">
    <property type="protein sequence ID" value="GAF72127.1"/>
    <property type="molecule type" value="Genomic_DNA"/>
</dbReference>
<dbReference type="AlphaFoldDB" id="X0S873"/>
<feature type="non-terminal residue" evidence="2">
    <location>
        <position position="218"/>
    </location>
</feature>
<dbReference type="Pfam" id="PF07238">
    <property type="entry name" value="PilZ"/>
    <property type="match status" value="2"/>
</dbReference>
<feature type="domain" description="PilZ" evidence="1">
    <location>
        <begin position="120"/>
        <end position="213"/>
    </location>
</feature>
<accession>X0S873</accession>
<sequence>MNSQELVDDQAIYDRKEPRFKTCDDGLLRCETAVVDVEGLWPGTVVDLSKTGIRLLCAGRFEVGQSILTELRTDRSHGIYRGVVQRVEPWVNGQSILGCSLTDSIPESVLQDLAKQGAVNRRADGRMTLTHKATVNWPLNPEEIEVELQDYSTGGMKLLTSTTIPDDVRLRIRILLGQQDEVVVEGRLIWKRESSHGCVAGVAFTERDAAQQEGRIQA</sequence>
<gene>
    <name evidence="2" type="ORF">S01H1_10497</name>
</gene>
<dbReference type="SUPFAM" id="SSF141371">
    <property type="entry name" value="PilZ domain-like"/>
    <property type="match status" value="1"/>
</dbReference>
<proteinExistence type="predicted"/>
<evidence type="ECO:0000313" key="2">
    <source>
        <dbReference type="EMBL" id="GAF72127.1"/>
    </source>
</evidence>
<dbReference type="InterPro" id="IPR009875">
    <property type="entry name" value="PilZ_domain"/>
</dbReference>
<evidence type="ECO:0000259" key="1">
    <source>
        <dbReference type="Pfam" id="PF07238"/>
    </source>
</evidence>